<gene>
    <name evidence="2" type="ORF">ABOD76_01990</name>
</gene>
<dbReference type="InterPro" id="IPR037914">
    <property type="entry name" value="SpoVT-AbrB_sf"/>
</dbReference>
<reference evidence="2" key="1">
    <citation type="submission" date="2024-06" db="EMBL/GenBank/DDBJ databases">
        <title>Draft Genome Sequence of Deinococcus sonorensis Type Strain KR-87, a Biofilm Producing Representative of the Genus Deinococcus.</title>
        <authorList>
            <person name="Boren L.S."/>
            <person name="Grosso R.A."/>
            <person name="Hugenberg-Cox A.N."/>
            <person name="Hill J.T.E."/>
            <person name="Albert C.M."/>
            <person name="Tuohy J.M."/>
        </authorList>
    </citation>
    <scope>NUCLEOTIDE SEQUENCE</scope>
    <source>
        <strain evidence="2">KR-87</strain>
        <plasmid evidence="2">pDson01</plasmid>
    </source>
</reference>
<dbReference type="Gene3D" id="2.10.260.10">
    <property type="match status" value="1"/>
</dbReference>
<feature type="domain" description="SpoVT-AbrB" evidence="1">
    <location>
        <begin position="8"/>
        <end position="55"/>
    </location>
</feature>
<dbReference type="GO" id="GO:0003677">
    <property type="term" value="F:DNA binding"/>
    <property type="evidence" value="ECO:0007669"/>
    <property type="project" value="UniProtKB-KW"/>
</dbReference>
<sequence>MAHQQFSITVKEHGRLNLPKDLRQALGIEEGERLIFRINDDGSAEVVTPHALARRGRGLFAHLKQVNNETDSFIDDRRQEADQ</sequence>
<evidence type="ECO:0000259" key="1">
    <source>
        <dbReference type="SMART" id="SM00966"/>
    </source>
</evidence>
<dbReference type="RefSeq" id="WP_350241633.1">
    <property type="nucleotide sequence ID" value="NZ_CP158297.1"/>
</dbReference>
<keyword evidence="2" id="KW-0614">Plasmid</keyword>
<organism evidence="2">
    <name type="scientific">Deinococcus sonorensis KR-87</name>
    <dbReference type="NCBI Taxonomy" id="694439"/>
    <lineage>
        <taxon>Bacteria</taxon>
        <taxon>Thermotogati</taxon>
        <taxon>Deinococcota</taxon>
        <taxon>Deinococci</taxon>
        <taxon>Deinococcales</taxon>
        <taxon>Deinococcaceae</taxon>
        <taxon>Deinococcus</taxon>
    </lineage>
</organism>
<dbReference type="KEGG" id="dsc:ABOD76_01990"/>
<dbReference type="SMART" id="SM00966">
    <property type="entry name" value="SpoVT_AbrB"/>
    <property type="match status" value="1"/>
</dbReference>
<proteinExistence type="predicted"/>
<dbReference type="InterPro" id="IPR007159">
    <property type="entry name" value="SpoVT-AbrB_dom"/>
</dbReference>
<keyword evidence="2" id="KW-0238">DNA-binding</keyword>
<name>A0AAU7U5V7_9DEIO</name>
<geneLocation type="plasmid" evidence="2">
    <name>pDson01</name>
</geneLocation>
<dbReference type="AlphaFoldDB" id="A0AAU7U5V7"/>
<protein>
    <submittedName>
        <fullName evidence="2">AbrB/MazE/SpoVT family DNA-binding domain-containing protein</fullName>
    </submittedName>
</protein>
<accession>A0AAU7U5V7</accession>
<dbReference type="EMBL" id="CP158297">
    <property type="protein sequence ID" value="XBV83844.1"/>
    <property type="molecule type" value="Genomic_DNA"/>
</dbReference>
<dbReference type="Pfam" id="PF04014">
    <property type="entry name" value="MazE_antitoxin"/>
    <property type="match status" value="1"/>
</dbReference>
<evidence type="ECO:0000313" key="2">
    <source>
        <dbReference type="EMBL" id="XBV83844.1"/>
    </source>
</evidence>
<dbReference type="SUPFAM" id="SSF89447">
    <property type="entry name" value="AbrB/MazE/MraZ-like"/>
    <property type="match status" value="1"/>
</dbReference>
<dbReference type="NCBIfam" id="TIGR01439">
    <property type="entry name" value="lp_hng_hel_AbrB"/>
    <property type="match status" value="1"/>
</dbReference>